<dbReference type="RefSeq" id="WP_219000934.1">
    <property type="nucleotide sequence ID" value="NZ_CP079194.1"/>
</dbReference>
<organism evidence="1 2">
    <name type="scientific">Gymnodinialimonas ceratoperidinii</name>
    <dbReference type="NCBI Taxonomy" id="2856823"/>
    <lineage>
        <taxon>Bacteria</taxon>
        <taxon>Pseudomonadati</taxon>
        <taxon>Pseudomonadota</taxon>
        <taxon>Alphaproteobacteria</taxon>
        <taxon>Rhodobacterales</taxon>
        <taxon>Paracoccaceae</taxon>
        <taxon>Gymnodinialimonas</taxon>
    </lineage>
</organism>
<proteinExistence type="predicted"/>
<sequence length="316" mass="35561">MTTPPKTEVFFIVDGVKLESQATLLASTLKRHLMPHQKAVAYVREDYRDEMKEFTLEVLEASDVELRLIPNTNGGHAPWLSPYPHGNKILAAAEPRDCDISVFLDTDTVLTEPVEFSDELGDGLVAACVSDYASSTGADEDWEAFYSAFDMPLPTDRVQLLGGRKLTSLPYFNAGVIVFRERTDDGVSLNFGRDWLETALRFEREVTHDYPRPNIDQFTLPILGYLRGMPVVTMGQHMNFNIQGLGNGEGQRQTIAHYHTAGALWKHNVHGRSALEAMTDVRGHKAPEMFLETYGLHARRKNLKHHLHEMAQREAA</sequence>
<evidence type="ECO:0000313" key="2">
    <source>
        <dbReference type="Proteomes" id="UP000825009"/>
    </source>
</evidence>
<reference evidence="1 2" key="1">
    <citation type="submission" date="2021-07" db="EMBL/GenBank/DDBJ databases">
        <title>A novel Jannaschia species isolated from marine dinoflagellate Ceratoperidinium margalefii.</title>
        <authorList>
            <person name="Jiang Y."/>
            <person name="Li Z."/>
        </authorList>
    </citation>
    <scope>NUCLEOTIDE SEQUENCE [LARGE SCALE GENOMIC DNA]</scope>
    <source>
        <strain evidence="1 2">J12C1-MA-4</strain>
    </source>
</reference>
<keyword evidence="2" id="KW-1185">Reference proteome</keyword>
<dbReference type="Proteomes" id="UP000825009">
    <property type="component" value="Chromosome"/>
</dbReference>
<protein>
    <submittedName>
        <fullName evidence="1">Uncharacterized protein</fullName>
    </submittedName>
</protein>
<gene>
    <name evidence="1" type="ORF">KYE46_12430</name>
</gene>
<name>A0A8F6Y9N5_9RHOB</name>
<dbReference type="AlphaFoldDB" id="A0A8F6Y9N5"/>
<dbReference type="EMBL" id="CP079194">
    <property type="protein sequence ID" value="QXT38738.1"/>
    <property type="molecule type" value="Genomic_DNA"/>
</dbReference>
<accession>A0A8F6Y9N5</accession>
<evidence type="ECO:0000313" key="1">
    <source>
        <dbReference type="EMBL" id="QXT38738.1"/>
    </source>
</evidence>
<dbReference type="KEGG" id="gce:KYE46_12430"/>